<evidence type="ECO:0000256" key="1">
    <source>
        <dbReference type="ARBA" id="ARBA00001946"/>
    </source>
</evidence>
<accession>A0A285NGK5</accession>
<keyword evidence="4" id="KW-0460">Magnesium</keyword>
<keyword evidence="6" id="KW-0378">Hydrolase</keyword>
<protein>
    <recommendedName>
        <fullName evidence="5">Haloacid dehalogenase-like hydrolase domain-containing protein 2</fullName>
    </recommendedName>
</protein>
<dbReference type="InterPro" id="IPR036412">
    <property type="entry name" value="HAD-like_sf"/>
</dbReference>
<proteinExistence type="inferred from homology"/>
<evidence type="ECO:0000256" key="4">
    <source>
        <dbReference type="ARBA" id="ARBA00022842"/>
    </source>
</evidence>
<dbReference type="GO" id="GO:0016791">
    <property type="term" value="F:phosphatase activity"/>
    <property type="evidence" value="ECO:0007669"/>
    <property type="project" value="InterPro"/>
</dbReference>
<dbReference type="PANTHER" id="PTHR19288">
    <property type="entry name" value="4-NITROPHENYLPHOSPHATASE-RELATED"/>
    <property type="match status" value="1"/>
</dbReference>
<dbReference type="NCBIfam" id="TIGR01460">
    <property type="entry name" value="HAD-SF-IIA"/>
    <property type="match status" value="1"/>
</dbReference>
<dbReference type="EMBL" id="OBEI01000005">
    <property type="protein sequence ID" value="SNZ08579.1"/>
    <property type="molecule type" value="Genomic_DNA"/>
</dbReference>
<dbReference type="GO" id="GO:0005737">
    <property type="term" value="C:cytoplasm"/>
    <property type="evidence" value="ECO:0007669"/>
    <property type="project" value="TreeGrafter"/>
</dbReference>
<dbReference type="InterPro" id="IPR023214">
    <property type="entry name" value="HAD_sf"/>
</dbReference>
<gene>
    <name evidence="6" type="ORF">SAMN06265182_1349</name>
</gene>
<dbReference type="GO" id="GO:0046872">
    <property type="term" value="F:metal ion binding"/>
    <property type="evidence" value="ECO:0007669"/>
    <property type="project" value="UniProtKB-KW"/>
</dbReference>
<dbReference type="NCBIfam" id="TIGR01458">
    <property type="entry name" value="HAD-SF-IIA-hyp3"/>
    <property type="match status" value="1"/>
</dbReference>
<dbReference type="Pfam" id="PF13344">
    <property type="entry name" value="Hydrolase_6"/>
    <property type="match status" value="1"/>
</dbReference>
<evidence type="ECO:0000313" key="6">
    <source>
        <dbReference type="EMBL" id="SNZ08579.1"/>
    </source>
</evidence>
<comment type="similarity">
    <text evidence="2">Belongs to the HAD-like hydrolase superfamily.</text>
</comment>
<dbReference type="InterPro" id="IPR006357">
    <property type="entry name" value="HAD-SF_hydro_IIA"/>
</dbReference>
<dbReference type="RefSeq" id="WP_097000517.1">
    <property type="nucleotide sequence ID" value="NZ_OBEI01000005.1"/>
</dbReference>
<evidence type="ECO:0000256" key="5">
    <source>
        <dbReference type="ARBA" id="ARBA00039666"/>
    </source>
</evidence>
<dbReference type="InterPro" id="IPR006355">
    <property type="entry name" value="LHPP/HDHD2"/>
</dbReference>
<dbReference type="SUPFAM" id="SSF56784">
    <property type="entry name" value="HAD-like"/>
    <property type="match status" value="1"/>
</dbReference>
<sequence>MIDFSKIKGLLLDLDGVLYIIDTPIEGAKETLKKLKERFKVRFITNTTTKPRKVVYQKLKEMGFDVEEEEIFSALEATKQFLKEKNAGAFLILTDLALEDMKDIKREPVEYVVVGDARDNFTYSNMNRAFRYLMEGAELIAAAKNKYFRDKDGKLSLDCGAFIVGLEFATGKKARLIGKPNKDFFLMAVKSMGLKPEEVAVVGDDIESDVKGGMDAGLKGILVKTGKFTSEDLKKGIKPDLVIEDINQLLDFIHVD</sequence>
<dbReference type="AlphaFoldDB" id="A0A285NGK5"/>
<dbReference type="OrthoDB" id="9810101at2"/>
<comment type="cofactor">
    <cofactor evidence="1">
        <name>Mg(2+)</name>
        <dbReference type="ChEBI" id="CHEBI:18420"/>
    </cofactor>
</comment>
<name>A0A285NGK5_9AQUI</name>
<evidence type="ECO:0000313" key="7">
    <source>
        <dbReference type="Proteomes" id="UP000219036"/>
    </source>
</evidence>
<reference evidence="7" key="1">
    <citation type="submission" date="2017-09" db="EMBL/GenBank/DDBJ databases">
        <authorList>
            <person name="Varghese N."/>
            <person name="Submissions S."/>
        </authorList>
    </citation>
    <scope>NUCLEOTIDE SEQUENCE [LARGE SCALE GENOMIC DNA]</scope>
    <source>
        <strain evidence="7">DSM 15103</strain>
    </source>
</reference>
<keyword evidence="3" id="KW-0479">Metal-binding</keyword>
<organism evidence="6 7">
    <name type="scientific">Persephonella hydrogeniphila</name>
    <dbReference type="NCBI Taxonomy" id="198703"/>
    <lineage>
        <taxon>Bacteria</taxon>
        <taxon>Pseudomonadati</taxon>
        <taxon>Aquificota</taxon>
        <taxon>Aquificia</taxon>
        <taxon>Aquificales</taxon>
        <taxon>Hydrogenothermaceae</taxon>
        <taxon>Persephonella</taxon>
    </lineage>
</organism>
<dbReference type="Pfam" id="PF13242">
    <property type="entry name" value="Hydrolase_like"/>
    <property type="match status" value="1"/>
</dbReference>
<dbReference type="Proteomes" id="UP000219036">
    <property type="component" value="Unassembled WGS sequence"/>
</dbReference>
<evidence type="ECO:0000256" key="3">
    <source>
        <dbReference type="ARBA" id="ARBA00022723"/>
    </source>
</evidence>
<dbReference type="PANTHER" id="PTHR19288:SF46">
    <property type="entry name" value="HALOACID DEHALOGENASE-LIKE HYDROLASE DOMAIN-CONTAINING PROTEIN 2"/>
    <property type="match status" value="1"/>
</dbReference>
<dbReference type="Gene3D" id="3.40.50.1000">
    <property type="entry name" value="HAD superfamily/HAD-like"/>
    <property type="match status" value="2"/>
</dbReference>
<evidence type="ECO:0000256" key="2">
    <source>
        <dbReference type="ARBA" id="ARBA00007958"/>
    </source>
</evidence>
<keyword evidence="7" id="KW-1185">Reference proteome</keyword>